<keyword evidence="2 3" id="KW-0175">Coiled coil</keyword>
<name>A0ABW7F9Y0_9BURK</name>
<gene>
    <name evidence="7" type="ORF">ACG00Y_26280</name>
</gene>
<dbReference type="RefSeq" id="WP_394484165.1">
    <property type="nucleotide sequence ID" value="NZ_JBIGHV010000012.1"/>
</dbReference>
<dbReference type="Proteomes" id="UP001606210">
    <property type="component" value="Unassembled WGS sequence"/>
</dbReference>
<evidence type="ECO:0000313" key="7">
    <source>
        <dbReference type="EMBL" id="MFG6433442.1"/>
    </source>
</evidence>
<evidence type="ECO:0000313" key="8">
    <source>
        <dbReference type="Proteomes" id="UP001606210"/>
    </source>
</evidence>
<dbReference type="InterPro" id="IPR029016">
    <property type="entry name" value="GAF-like_dom_sf"/>
</dbReference>
<evidence type="ECO:0000256" key="4">
    <source>
        <dbReference type="SAM" id="MobiDB-lite"/>
    </source>
</evidence>
<dbReference type="Pfam" id="PF01590">
    <property type="entry name" value="GAF"/>
    <property type="match status" value="1"/>
</dbReference>
<organism evidence="7 8">
    <name type="scientific">Pelomonas parva</name>
    <dbReference type="NCBI Taxonomy" id="3299032"/>
    <lineage>
        <taxon>Bacteria</taxon>
        <taxon>Pseudomonadati</taxon>
        <taxon>Pseudomonadota</taxon>
        <taxon>Betaproteobacteria</taxon>
        <taxon>Burkholderiales</taxon>
        <taxon>Sphaerotilaceae</taxon>
        <taxon>Roseateles</taxon>
    </lineage>
</organism>
<comment type="subcellular location">
    <subcellularLocation>
        <location evidence="1">Cell envelope</location>
    </subcellularLocation>
</comment>
<feature type="domain" description="GAF" evidence="5">
    <location>
        <begin position="200"/>
        <end position="329"/>
    </location>
</feature>
<dbReference type="Gene3D" id="2.40.50.100">
    <property type="match status" value="1"/>
</dbReference>
<protein>
    <submittedName>
        <fullName evidence="7">HlyD family efflux transporter periplasmic adaptor subunit</fullName>
    </submittedName>
</protein>
<accession>A0ABW7F9Y0</accession>
<evidence type="ECO:0000256" key="3">
    <source>
        <dbReference type="SAM" id="Coils"/>
    </source>
</evidence>
<dbReference type="InterPro" id="IPR058647">
    <property type="entry name" value="BSH_CzcB-like"/>
</dbReference>
<dbReference type="EMBL" id="JBIGHV010000012">
    <property type="protein sequence ID" value="MFG6433442.1"/>
    <property type="molecule type" value="Genomic_DNA"/>
</dbReference>
<proteinExistence type="predicted"/>
<feature type="region of interest" description="Disordered" evidence="4">
    <location>
        <begin position="1"/>
        <end position="20"/>
    </location>
</feature>
<dbReference type="Gene3D" id="3.30.450.40">
    <property type="match status" value="1"/>
</dbReference>
<evidence type="ECO:0000259" key="6">
    <source>
        <dbReference type="Pfam" id="PF25973"/>
    </source>
</evidence>
<evidence type="ECO:0000259" key="5">
    <source>
        <dbReference type="Pfam" id="PF01590"/>
    </source>
</evidence>
<dbReference type="Pfam" id="PF25973">
    <property type="entry name" value="BSH_CzcB"/>
    <property type="match status" value="1"/>
</dbReference>
<feature type="domain" description="CzcB-like barrel-sandwich hybrid" evidence="6">
    <location>
        <begin position="406"/>
        <end position="503"/>
    </location>
</feature>
<dbReference type="InterPro" id="IPR050465">
    <property type="entry name" value="UPF0194_transport"/>
</dbReference>
<dbReference type="InterPro" id="IPR003018">
    <property type="entry name" value="GAF"/>
</dbReference>
<evidence type="ECO:0000256" key="1">
    <source>
        <dbReference type="ARBA" id="ARBA00004196"/>
    </source>
</evidence>
<evidence type="ECO:0000256" key="2">
    <source>
        <dbReference type="ARBA" id="ARBA00023054"/>
    </source>
</evidence>
<sequence length="639" mass="68282">MGGDFEVHSQDGAASARGAERAHAGDWARFAAARDEAEFDKTWLALLCAQIAHVESALLVRGSAGQGGFAAAASWPGDTPGATPLMPVAERALASGRGDIRGAVSGALPPRPGEPVQLAYPITVDGHLRGAVALQLHPAPTLDLQRAPRQLHWASAWLVERIRAAAMQPLQAELARMQLAGELLATATQHRRLGTSTLALANEVAARLRCHRVSVGFEQGGSIDVQTLSHTASFDAQSNEVRLINQAMEEALDAGMVLHHPTRVGTADDEDSPPPLAQQELAEANGMAGVVSAPLMAHGRTVGVLTLERADAPFDAAEVATLRALGLMLGPVLALKRENERGLPRRAFDASRAGVHALTGPGHPGAKLGAVLATALLCVPMLLTSPYRVSARSVVEGETQRSSVVPFQGVLAESHVRAGDTVRAGQLLARMQDRELVLEHARWAAEEDLADRRYRQAAAERNRSEMAQAQARIAQAAAQRQLTQEQLARAQVLAPFDGVVVSGDGRGLVGTPLEAGKLLFEIAPLDRYRVMLEVDERDIAAVRKGQRGELALTGLTGERVAFEVAQVTPVSTARDGRNFYRVEAQTVGDSQASRSAQAGVLRPGMEGVGKISVGDARLWWIWTHGLTDWLRLAFWKWMP</sequence>
<dbReference type="SUPFAM" id="SSF111369">
    <property type="entry name" value="HlyD-like secretion proteins"/>
    <property type="match status" value="1"/>
</dbReference>
<reference evidence="7 8" key="1">
    <citation type="submission" date="2024-08" db="EMBL/GenBank/DDBJ databases">
        <authorList>
            <person name="Lu H."/>
        </authorList>
    </citation>
    <scope>NUCLEOTIDE SEQUENCE [LARGE SCALE GENOMIC DNA]</scope>
    <source>
        <strain evidence="7 8">LYH14W</strain>
    </source>
</reference>
<comment type="caution">
    <text evidence="7">The sequence shown here is derived from an EMBL/GenBank/DDBJ whole genome shotgun (WGS) entry which is preliminary data.</text>
</comment>
<dbReference type="SUPFAM" id="SSF55781">
    <property type="entry name" value="GAF domain-like"/>
    <property type="match status" value="1"/>
</dbReference>
<dbReference type="PANTHER" id="PTHR32347:SF23">
    <property type="entry name" value="BLL5650 PROTEIN"/>
    <property type="match status" value="1"/>
</dbReference>
<dbReference type="PANTHER" id="PTHR32347">
    <property type="entry name" value="EFFLUX SYSTEM COMPONENT YKNX-RELATED"/>
    <property type="match status" value="1"/>
</dbReference>
<dbReference type="Gene3D" id="2.40.30.170">
    <property type="match status" value="1"/>
</dbReference>
<feature type="coiled-coil region" evidence="3">
    <location>
        <begin position="459"/>
        <end position="486"/>
    </location>
</feature>
<keyword evidence="8" id="KW-1185">Reference proteome</keyword>